<name>A0A937FJN0_9CLOT</name>
<organism evidence="1 2">
    <name type="scientific">Clostridium paridis</name>
    <dbReference type="NCBI Taxonomy" id="2803863"/>
    <lineage>
        <taxon>Bacteria</taxon>
        <taxon>Bacillati</taxon>
        <taxon>Bacillota</taxon>
        <taxon>Clostridia</taxon>
        <taxon>Eubacteriales</taxon>
        <taxon>Clostridiaceae</taxon>
        <taxon>Clostridium</taxon>
    </lineage>
</organism>
<dbReference type="RefSeq" id="WP_202768420.1">
    <property type="nucleotide sequence ID" value="NZ_JAESWA010000023.1"/>
</dbReference>
<keyword evidence="2" id="KW-1185">Reference proteome</keyword>
<evidence type="ECO:0000313" key="2">
    <source>
        <dbReference type="Proteomes" id="UP000623681"/>
    </source>
</evidence>
<evidence type="ECO:0000313" key="1">
    <source>
        <dbReference type="EMBL" id="MBL4933046.1"/>
    </source>
</evidence>
<sequence>MKVVAKPIDMVAWFDKEGVLHPVRFRFHNEDQSDMRVKVDRVITRNIEKLAGNKMIVYNCISEIEGISKQFQLKYELSTCKWILFKI</sequence>
<dbReference type="Proteomes" id="UP000623681">
    <property type="component" value="Unassembled WGS sequence"/>
</dbReference>
<accession>A0A937FJN0</accession>
<comment type="caution">
    <text evidence="1">The sequence shown here is derived from an EMBL/GenBank/DDBJ whole genome shotgun (WGS) entry which is preliminary data.</text>
</comment>
<dbReference type="EMBL" id="JAESWA010000023">
    <property type="protein sequence ID" value="MBL4933046.1"/>
    <property type="molecule type" value="Genomic_DNA"/>
</dbReference>
<protein>
    <submittedName>
        <fullName evidence="1">Uncharacterized protein</fullName>
    </submittedName>
</protein>
<dbReference type="AlphaFoldDB" id="A0A937FJN0"/>
<gene>
    <name evidence="1" type="ORF">JK634_14630</name>
</gene>
<proteinExistence type="predicted"/>
<reference evidence="1" key="1">
    <citation type="submission" date="2021-01" db="EMBL/GenBank/DDBJ databases">
        <title>Genome public.</title>
        <authorList>
            <person name="Liu C."/>
            <person name="Sun Q."/>
        </authorList>
    </citation>
    <scope>NUCLEOTIDE SEQUENCE</scope>
    <source>
        <strain evidence="1">YIM B02565</strain>
    </source>
</reference>